<comment type="caution">
    <text evidence="2">The sequence shown here is derived from an EMBL/GenBank/DDBJ whole genome shotgun (WGS) entry which is preliminary data.</text>
</comment>
<protein>
    <recommendedName>
        <fullName evidence="1">Thioredoxin domain-containing protein</fullName>
    </recommendedName>
</protein>
<dbReference type="PANTHER" id="PTHR43640">
    <property type="entry name" value="OS07G0260300 PROTEIN"/>
    <property type="match status" value="1"/>
</dbReference>
<evidence type="ECO:0000313" key="2">
    <source>
        <dbReference type="EMBL" id="CCH51655.1"/>
    </source>
</evidence>
<dbReference type="Gene3D" id="3.40.30.10">
    <property type="entry name" value="Glutaredoxin"/>
    <property type="match status" value="1"/>
</dbReference>
<evidence type="ECO:0000313" key="3">
    <source>
        <dbReference type="Proteomes" id="UP000009309"/>
    </source>
</evidence>
<dbReference type="SUPFAM" id="SSF52833">
    <property type="entry name" value="Thioredoxin-like"/>
    <property type="match status" value="1"/>
</dbReference>
<reference evidence="2 3" key="1">
    <citation type="journal article" date="2012" name="J. Bacteriol.">
        <title>Genome Sequence of the Filamentous Bacterium Fibrisoma limi BUZ 3T.</title>
        <authorList>
            <person name="Filippini M."/>
            <person name="Qi W."/>
            <person name="Jaenicke S."/>
            <person name="Goesmann A."/>
            <person name="Smits T.H."/>
            <person name="Bagheri H.C."/>
        </authorList>
    </citation>
    <scope>NUCLEOTIDE SEQUENCE [LARGE SCALE GENOMIC DNA]</scope>
    <source>
        <strain evidence="3">BUZ 3T</strain>
    </source>
</reference>
<proteinExistence type="predicted"/>
<dbReference type="GO" id="GO:0016491">
    <property type="term" value="F:oxidoreductase activity"/>
    <property type="evidence" value="ECO:0007669"/>
    <property type="project" value="InterPro"/>
</dbReference>
<dbReference type="Pfam" id="PF00578">
    <property type="entry name" value="AhpC-TSA"/>
    <property type="match status" value="1"/>
</dbReference>
<dbReference type="PANTHER" id="PTHR43640:SF1">
    <property type="entry name" value="THIOREDOXIN-DEPENDENT PEROXIREDOXIN"/>
    <property type="match status" value="1"/>
</dbReference>
<dbReference type="InterPro" id="IPR013766">
    <property type="entry name" value="Thioredoxin_domain"/>
</dbReference>
<keyword evidence="3" id="KW-1185">Reference proteome</keyword>
<evidence type="ECO:0000259" key="1">
    <source>
        <dbReference type="PROSITE" id="PS51352"/>
    </source>
</evidence>
<dbReference type="AlphaFoldDB" id="I2GCN1"/>
<gene>
    <name evidence="2" type="ORF">BN8_00596</name>
</gene>
<sequence>MAIHLSAMNALFVLSHFLLALFVQSPQYDRAGKEPKPQPTVYIFLNTECPVCQQYTPRLADLYRRFRKSDVRFVGVYPLRTDLPQTIRQFHKLYQLPFAGQADPGARLARYFRAHVTPEVVLMAADGTVSYQGAIDDWYVSLGKHRPSPTQHFLRDALDALLAGQPVAVPRTDAVGCLIE</sequence>
<dbReference type="InterPro" id="IPR036249">
    <property type="entry name" value="Thioredoxin-like_sf"/>
</dbReference>
<dbReference type="eggNOG" id="COG1225">
    <property type="taxonomic scope" value="Bacteria"/>
</dbReference>
<dbReference type="Proteomes" id="UP000009309">
    <property type="component" value="Unassembled WGS sequence"/>
</dbReference>
<organism evidence="2 3">
    <name type="scientific">Fibrisoma limi BUZ 3</name>
    <dbReference type="NCBI Taxonomy" id="1185876"/>
    <lineage>
        <taxon>Bacteria</taxon>
        <taxon>Pseudomonadati</taxon>
        <taxon>Bacteroidota</taxon>
        <taxon>Cytophagia</taxon>
        <taxon>Cytophagales</taxon>
        <taxon>Spirosomataceae</taxon>
        <taxon>Fibrisoma</taxon>
    </lineage>
</organism>
<dbReference type="EMBL" id="CAIT01000004">
    <property type="protein sequence ID" value="CCH51655.1"/>
    <property type="molecule type" value="Genomic_DNA"/>
</dbReference>
<feature type="domain" description="Thioredoxin" evidence="1">
    <location>
        <begin position="19"/>
        <end position="163"/>
    </location>
</feature>
<dbReference type="GO" id="GO:0016209">
    <property type="term" value="F:antioxidant activity"/>
    <property type="evidence" value="ECO:0007669"/>
    <property type="project" value="InterPro"/>
</dbReference>
<name>I2GCN1_9BACT</name>
<accession>I2GCN1</accession>
<dbReference type="InterPro" id="IPR047262">
    <property type="entry name" value="PRX-like1"/>
</dbReference>
<dbReference type="PROSITE" id="PS51352">
    <property type="entry name" value="THIOREDOXIN_2"/>
    <property type="match status" value="1"/>
</dbReference>
<dbReference type="InterPro" id="IPR000866">
    <property type="entry name" value="AhpC/TSA"/>
</dbReference>
<dbReference type="STRING" id="1185876.BN8_00596"/>